<sequence length="339" mass="37262">MSTNMIDSCSFTHQFKLNFEETKHVAIDHVVCSGDISAGGHLWRIECFPRGRRKKKDEAEHLSLFLNHLSEADDALAVFEAFVMVDDRDGASSSSSHRKRCAHIYTPKGSSKSDRGWPLFVERSVLGSLCLTDGSFVITCVVKVILRLALDDVPPSDIRSQLGALLDSADGSDVSFAVGGEEFPAHRAVLAARSPVFKAQLLGSMADAKMASIVLHDIAPATFKLMLRFIYTDTFPADGLLTTATENLRDLLAAADRYALDRLKLLCARKLWDVVSTETIATILACAETYNCPELRKKCVNFFADEKNFKKAVLTDGFVQLVQKFPSVLGELRVKVVGA</sequence>
<evidence type="ECO:0008006" key="7">
    <source>
        <dbReference type="Google" id="ProtNLM"/>
    </source>
</evidence>
<dbReference type="SMART" id="SM00225">
    <property type="entry name" value="BTB"/>
    <property type="match status" value="1"/>
</dbReference>
<dbReference type="Pfam" id="PF00651">
    <property type="entry name" value="BTB"/>
    <property type="match status" value="1"/>
</dbReference>
<gene>
    <name evidence="5" type="ORF">PVAP13_6KG372200</name>
</gene>
<dbReference type="Gene3D" id="3.30.710.10">
    <property type="entry name" value="Potassium Channel Kv1.1, Chain A"/>
    <property type="match status" value="1"/>
</dbReference>
<dbReference type="SUPFAM" id="SSF54695">
    <property type="entry name" value="POZ domain"/>
    <property type="match status" value="1"/>
</dbReference>
<proteinExistence type="inferred from homology"/>
<keyword evidence="6" id="KW-1185">Reference proteome</keyword>
<comment type="caution">
    <text evidence="5">The sequence shown here is derived from an EMBL/GenBank/DDBJ whole genome shotgun (WGS) entry which is preliminary data.</text>
</comment>
<dbReference type="AlphaFoldDB" id="A0A8T0RKL1"/>
<evidence type="ECO:0000256" key="2">
    <source>
        <dbReference type="ARBA" id="ARBA00010846"/>
    </source>
</evidence>
<name>A0A8T0RKL1_PANVG</name>
<dbReference type="InterPro" id="IPR011333">
    <property type="entry name" value="SKP1/BTB/POZ_sf"/>
</dbReference>
<evidence type="ECO:0000313" key="6">
    <source>
        <dbReference type="Proteomes" id="UP000823388"/>
    </source>
</evidence>
<comment type="pathway">
    <text evidence="1">Protein modification; protein ubiquitination.</text>
</comment>
<dbReference type="InterPro" id="IPR002083">
    <property type="entry name" value="MATH/TRAF_dom"/>
</dbReference>
<dbReference type="InterPro" id="IPR000210">
    <property type="entry name" value="BTB/POZ_dom"/>
</dbReference>
<reference evidence="5" key="1">
    <citation type="submission" date="2020-05" db="EMBL/GenBank/DDBJ databases">
        <title>WGS assembly of Panicum virgatum.</title>
        <authorList>
            <person name="Lovell J.T."/>
            <person name="Jenkins J."/>
            <person name="Shu S."/>
            <person name="Juenger T.E."/>
            <person name="Schmutz J."/>
        </authorList>
    </citation>
    <scope>NUCLEOTIDE SEQUENCE</scope>
    <source>
        <strain evidence="5">AP13</strain>
    </source>
</reference>
<feature type="domain" description="BTB" evidence="3">
    <location>
        <begin position="172"/>
        <end position="239"/>
    </location>
</feature>
<dbReference type="EMBL" id="CM029047">
    <property type="protein sequence ID" value="KAG2585129.1"/>
    <property type="molecule type" value="Genomic_DNA"/>
</dbReference>
<dbReference type="PANTHER" id="PTHR26379:SF469">
    <property type="entry name" value="MAB1"/>
    <property type="match status" value="1"/>
</dbReference>
<evidence type="ECO:0000256" key="1">
    <source>
        <dbReference type="ARBA" id="ARBA00004906"/>
    </source>
</evidence>
<evidence type="ECO:0000259" key="4">
    <source>
        <dbReference type="PROSITE" id="PS50144"/>
    </source>
</evidence>
<dbReference type="SUPFAM" id="SSF49599">
    <property type="entry name" value="TRAF domain-like"/>
    <property type="match status" value="1"/>
</dbReference>
<comment type="similarity">
    <text evidence="2">Belongs to the Tdpoz family.</text>
</comment>
<dbReference type="PROSITE" id="PS50097">
    <property type="entry name" value="BTB"/>
    <property type="match status" value="1"/>
</dbReference>
<dbReference type="GO" id="GO:0016567">
    <property type="term" value="P:protein ubiquitination"/>
    <property type="evidence" value="ECO:0007669"/>
    <property type="project" value="InterPro"/>
</dbReference>
<dbReference type="Pfam" id="PF22486">
    <property type="entry name" value="MATH_2"/>
    <property type="match status" value="1"/>
</dbReference>
<evidence type="ECO:0000259" key="3">
    <source>
        <dbReference type="PROSITE" id="PS50097"/>
    </source>
</evidence>
<dbReference type="PANTHER" id="PTHR26379">
    <property type="entry name" value="BTB/POZ AND MATH DOMAIN-CONTAINING PROTEIN 1"/>
    <property type="match status" value="1"/>
</dbReference>
<accession>A0A8T0RKL1</accession>
<dbReference type="Gene3D" id="1.25.40.420">
    <property type="match status" value="1"/>
</dbReference>
<feature type="domain" description="MATH" evidence="4">
    <location>
        <begin position="12"/>
        <end position="142"/>
    </location>
</feature>
<evidence type="ECO:0000313" key="5">
    <source>
        <dbReference type="EMBL" id="KAG2585129.1"/>
    </source>
</evidence>
<dbReference type="InterPro" id="IPR045005">
    <property type="entry name" value="BPM1-6"/>
</dbReference>
<protein>
    <recommendedName>
        <fullName evidence="7">BTB domain-containing protein</fullName>
    </recommendedName>
</protein>
<dbReference type="PROSITE" id="PS50144">
    <property type="entry name" value="MATH"/>
    <property type="match status" value="1"/>
</dbReference>
<dbReference type="Proteomes" id="UP000823388">
    <property type="component" value="Chromosome 6K"/>
</dbReference>
<dbReference type="Pfam" id="PF24570">
    <property type="entry name" value="BACK_BPM_SPOP"/>
    <property type="match status" value="1"/>
</dbReference>
<dbReference type="InterPro" id="IPR056423">
    <property type="entry name" value="BACK_BPM_SPOP"/>
</dbReference>
<dbReference type="InterPro" id="IPR008974">
    <property type="entry name" value="TRAF-like"/>
</dbReference>
<dbReference type="CDD" id="cd00121">
    <property type="entry name" value="MATH"/>
    <property type="match status" value="1"/>
</dbReference>
<organism evidence="5 6">
    <name type="scientific">Panicum virgatum</name>
    <name type="common">Blackwell switchgrass</name>
    <dbReference type="NCBI Taxonomy" id="38727"/>
    <lineage>
        <taxon>Eukaryota</taxon>
        <taxon>Viridiplantae</taxon>
        <taxon>Streptophyta</taxon>
        <taxon>Embryophyta</taxon>
        <taxon>Tracheophyta</taxon>
        <taxon>Spermatophyta</taxon>
        <taxon>Magnoliopsida</taxon>
        <taxon>Liliopsida</taxon>
        <taxon>Poales</taxon>
        <taxon>Poaceae</taxon>
        <taxon>PACMAD clade</taxon>
        <taxon>Panicoideae</taxon>
        <taxon>Panicodae</taxon>
        <taxon>Paniceae</taxon>
        <taxon>Panicinae</taxon>
        <taxon>Panicum</taxon>
        <taxon>Panicum sect. Hiantes</taxon>
    </lineage>
</organism>
<dbReference type="Gene3D" id="2.60.210.10">
    <property type="entry name" value="Apoptosis, Tumor Necrosis Factor Receptor Associated Protein 2, Chain A"/>
    <property type="match status" value="1"/>
</dbReference>